<evidence type="ECO:0000256" key="1">
    <source>
        <dbReference type="ARBA" id="ARBA00004141"/>
    </source>
</evidence>
<dbReference type="PROSITE" id="PS50857">
    <property type="entry name" value="COX2_CUA"/>
    <property type="match status" value="1"/>
</dbReference>
<dbReference type="PROSITE" id="PS50999">
    <property type="entry name" value="COX2_TM"/>
    <property type="match status" value="1"/>
</dbReference>
<reference evidence="16 17" key="1">
    <citation type="submission" date="2018-04" db="EMBL/GenBank/DDBJ databases">
        <title>Genomic Encyclopedia of Archaeal and Bacterial Type Strains, Phase II (KMG-II): from individual species to whole genera.</title>
        <authorList>
            <person name="Goeker M."/>
        </authorList>
    </citation>
    <scope>NUCLEOTIDE SEQUENCE [LARGE SCALE GENOMIC DNA]</scope>
    <source>
        <strain evidence="16 17">DSM 23082</strain>
    </source>
</reference>
<dbReference type="GO" id="GO:0005507">
    <property type="term" value="F:copper ion binding"/>
    <property type="evidence" value="ECO:0007669"/>
    <property type="project" value="InterPro"/>
</dbReference>
<evidence type="ECO:0000256" key="13">
    <source>
        <dbReference type="SAM" id="Phobius"/>
    </source>
</evidence>
<keyword evidence="7" id="KW-1278">Translocase</keyword>
<evidence type="ECO:0000256" key="7">
    <source>
        <dbReference type="ARBA" id="ARBA00022967"/>
    </source>
</evidence>
<dbReference type="OrthoDB" id="9781261at2"/>
<dbReference type="Proteomes" id="UP000244174">
    <property type="component" value="Unassembled WGS sequence"/>
</dbReference>
<gene>
    <name evidence="16" type="ORF">C8P64_0434</name>
</gene>
<keyword evidence="4" id="KW-0813">Transport</keyword>
<dbReference type="PANTHER" id="PTHR22888">
    <property type="entry name" value="CYTOCHROME C OXIDASE, SUBUNIT II"/>
    <property type="match status" value="1"/>
</dbReference>
<organism evidence="16 17">
    <name type="scientific">Christiangramia gaetbulicola</name>
    <dbReference type="NCBI Taxonomy" id="703340"/>
    <lineage>
        <taxon>Bacteria</taxon>
        <taxon>Pseudomonadati</taxon>
        <taxon>Bacteroidota</taxon>
        <taxon>Flavobacteriia</taxon>
        <taxon>Flavobacteriales</taxon>
        <taxon>Flavobacteriaceae</taxon>
        <taxon>Christiangramia</taxon>
    </lineage>
</organism>
<evidence type="ECO:0000256" key="10">
    <source>
        <dbReference type="ARBA" id="ARBA00023136"/>
    </source>
</evidence>
<dbReference type="Gene3D" id="1.10.287.90">
    <property type="match status" value="1"/>
</dbReference>
<sequence length="386" mass="44164">MTVFLVIIVLALLAVTGWQISKIFQLSQRSDADTSQIANDKDNKSNGILMLAFVIFIYVITVYCFWEYGRFYLPEAASEHGGEYDTLMFISIGLIMFVQIITQGLLHYFAFKYKGKKTQKALFYADNDKLEFIWTIIPVITLAGLIIYGLFTWSDIMNINEEEDPMVIEIYAYQFDWRARYSGEDNTLGKANVRFIEGVNQLGVDESDSYGEDDKIVTELHLPVGKPVLFKFRSQDVLHSAYFPFFRAQMNVVPGMITQFGFTPTITTEEMRASEYMVDKVESVNDVRKERNEDLIAQGEPTLDSYEFDYFLLCNKICGQAHYNMQMKIIVESEEDFNAWLEEQPTFGSTIEDSNAPAETEEAPAEDGNETEEPQESEAVAVLDKE</sequence>
<evidence type="ECO:0000256" key="2">
    <source>
        <dbReference type="ARBA" id="ARBA00007866"/>
    </source>
</evidence>
<keyword evidence="8" id="KW-0249">Electron transport</keyword>
<evidence type="ECO:0000313" key="17">
    <source>
        <dbReference type="Proteomes" id="UP000244174"/>
    </source>
</evidence>
<feature type="transmembrane region" description="Helical" evidence="13">
    <location>
        <begin position="131"/>
        <end position="151"/>
    </location>
</feature>
<evidence type="ECO:0000313" key="16">
    <source>
        <dbReference type="EMBL" id="PTX44455.1"/>
    </source>
</evidence>
<dbReference type="PANTHER" id="PTHR22888:SF9">
    <property type="entry name" value="CYTOCHROME C OXIDASE SUBUNIT 2"/>
    <property type="match status" value="1"/>
</dbReference>
<keyword evidence="10 13" id="KW-0472">Membrane</keyword>
<evidence type="ECO:0000259" key="15">
    <source>
        <dbReference type="PROSITE" id="PS50999"/>
    </source>
</evidence>
<dbReference type="EC" id="7.1.1.9" evidence="3"/>
<dbReference type="GO" id="GO:0004129">
    <property type="term" value="F:cytochrome-c oxidase activity"/>
    <property type="evidence" value="ECO:0007669"/>
    <property type="project" value="UniProtKB-EC"/>
</dbReference>
<dbReference type="SUPFAM" id="SSF81464">
    <property type="entry name" value="Cytochrome c oxidase subunit II-like, transmembrane region"/>
    <property type="match status" value="1"/>
</dbReference>
<dbReference type="AlphaFoldDB" id="A0A2T6AKW2"/>
<dbReference type="InterPro" id="IPR002429">
    <property type="entry name" value="CcO_II-like_C"/>
</dbReference>
<feature type="transmembrane region" description="Helical" evidence="13">
    <location>
        <begin position="48"/>
        <end position="66"/>
    </location>
</feature>
<dbReference type="EMBL" id="QBKQ01000001">
    <property type="protein sequence ID" value="PTX44455.1"/>
    <property type="molecule type" value="Genomic_DNA"/>
</dbReference>
<evidence type="ECO:0000256" key="9">
    <source>
        <dbReference type="ARBA" id="ARBA00022989"/>
    </source>
</evidence>
<name>A0A2T6AKW2_9FLAO</name>
<feature type="transmembrane region" description="Helical" evidence="13">
    <location>
        <begin position="87"/>
        <end position="111"/>
    </location>
</feature>
<keyword evidence="6 13" id="KW-0812">Transmembrane</keyword>
<keyword evidence="9 13" id="KW-1133">Transmembrane helix</keyword>
<comment type="similarity">
    <text evidence="2">Belongs to the cytochrome c oxidase subunit 2 family.</text>
</comment>
<evidence type="ECO:0000256" key="11">
    <source>
        <dbReference type="ARBA" id="ARBA00031389"/>
    </source>
</evidence>
<protein>
    <recommendedName>
        <fullName evidence="3">cytochrome-c oxidase</fullName>
        <ecNumber evidence="3">7.1.1.9</ecNumber>
    </recommendedName>
    <alternativeName>
        <fullName evidence="11">Cytochrome c oxidase polypeptide II</fullName>
    </alternativeName>
</protein>
<dbReference type="GO" id="GO:0016020">
    <property type="term" value="C:membrane"/>
    <property type="evidence" value="ECO:0007669"/>
    <property type="project" value="UniProtKB-SubCell"/>
</dbReference>
<keyword evidence="5" id="KW-0679">Respiratory chain</keyword>
<feature type="domain" description="Cytochrome oxidase subunit II transmembrane region profile" evidence="15">
    <location>
        <begin position="65"/>
        <end position="160"/>
    </location>
</feature>
<dbReference type="InterPro" id="IPR036257">
    <property type="entry name" value="Cyt_c_oxidase_su2_TM_sf"/>
</dbReference>
<feature type="region of interest" description="Disordered" evidence="12">
    <location>
        <begin position="343"/>
        <end position="386"/>
    </location>
</feature>
<accession>A0A2T6AKW2</accession>
<dbReference type="RefSeq" id="WP_108170411.1">
    <property type="nucleotide sequence ID" value="NZ_QBKQ01000001.1"/>
</dbReference>
<evidence type="ECO:0000256" key="12">
    <source>
        <dbReference type="SAM" id="MobiDB-lite"/>
    </source>
</evidence>
<evidence type="ECO:0000256" key="5">
    <source>
        <dbReference type="ARBA" id="ARBA00022660"/>
    </source>
</evidence>
<dbReference type="InterPro" id="IPR011759">
    <property type="entry name" value="Cyt_c_oxidase_su2_TM_dom"/>
</dbReference>
<comment type="subcellular location">
    <subcellularLocation>
        <location evidence="1">Membrane</location>
        <topology evidence="1">Multi-pass membrane protein</topology>
    </subcellularLocation>
</comment>
<keyword evidence="17" id="KW-1185">Reference proteome</keyword>
<evidence type="ECO:0000256" key="8">
    <source>
        <dbReference type="ARBA" id="ARBA00022982"/>
    </source>
</evidence>
<dbReference type="Gene3D" id="2.60.40.420">
    <property type="entry name" value="Cupredoxins - blue copper proteins"/>
    <property type="match status" value="1"/>
</dbReference>
<evidence type="ECO:0000259" key="14">
    <source>
        <dbReference type="PROSITE" id="PS50857"/>
    </source>
</evidence>
<feature type="compositionally biased region" description="Acidic residues" evidence="12">
    <location>
        <begin position="359"/>
        <end position="376"/>
    </location>
</feature>
<comment type="caution">
    <text evidence="16">The sequence shown here is derived from an EMBL/GenBank/DDBJ whole genome shotgun (WGS) entry which is preliminary data.</text>
</comment>
<dbReference type="InterPro" id="IPR008972">
    <property type="entry name" value="Cupredoxin"/>
</dbReference>
<evidence type="ECO:0000256" key="6">
    <source>
        <dbReference type="ARBA" id="ARBA00022692"/>
    </source>
</evidence>
<dbReference type="Pfam" id="PF02790">
    <property type="entry name" value="COX2_TM"/>
    <property type="match status" value="1"/>
</dbReference>
<dbReference type="InterPro" id="IPR045187">
    <property type="entry name" value="CcO_II"/>
</dbReference>
<proteinExistence type="inferred from homology"/>
<evidence type="ECO:0000256" key="3">
    <source>
        <dbReference type="ARBA" id="ARBA00012949"/>
    </source>
</evidence>
<feature type="domain" description="Cytochrome oxidase subunit II copper A binding" evidence="14">
    <location>
        <begin position="163"/>
        <end position="343"/>
    </location>
</feature>
<evidence type="ECO:0000256" key="4">
    <source>
        <dbReference type="ARBA" id="ARBA00022448"/>
    </source>
</evidence>
<dbReference type="GO" id="GO:0042773">
    <property type="term" value="P:ATP synthesis coupled electron transport"/>
    <property type="evidence" value="ECO:0007669"/>
    <property type="project" value="TreeGrafter"/>
</dbReference>
<dbReference type="SUPFAM" id="SSF49503">
    <property type="entry name" value="Cupredoxins"/>
    <property type="match status" value="1"/>
</dbReference>